<evidence type="ECO:0000313" key="12">
    <source>
        <dbReference type="Proteomes" id="UP000631694"/>
    </source>
</evidence>
<feature type="binding site" evidence="7">
    <location>
        <position position="408"/>
    </location>
    <ligand>
        <name>deamido-NAD(+)</name>
        <dbReference type="ChEBI" id="CHEBI:58437"/>
        <note>ligand shared between two neighboring subunits</note>
    </ligand>
</feature>
<evidence type="ECO:0000256" key="3">
    <source>
        <dbReference type="ARBA" id="ARBA00022598"/>
    </source>
</evidence>
<dbReference type="CDD" id="cd07570">
    <property type="entry name" value="GAT_Gln-NAD-synth"/>
    <property type="match status" value="1"/>
</dbReference>
<gene>
    <name evidence="7" type="primary">nadE</name>
    <name evidence="11" type="ORF">I5731_14265</name>
</gene>
<feature type="active site" description="Proton acceptor; for glutaminase activity" evidence="7">
    <location>
        <position position="49"/>
    </location>
</feature>
<dbReference type="GO" id="GO:0004359">
    <property type="term" value="F:glutaminase activity"/>
    <property type="evidence" value="ECO:0007669"/>
    <property type="project" value="InterPro"/>
</dbReference>
<keyword evidence="12" id="KW-1185">Reference proteome</keyword>
<dbReference type="InterPro" id="IPR003694">
    <property type="entry name" value="NAD_synthase"/>
</dbReference>
<dbReference type="CDD" id="cd00553">
    <property type="entry name" value="NAD_synthase"/>
    <property type="match status" value="1"/>
</dbReference>
<dbReference type="NCBIfam" id="NF010588">
    <property type="entry name" value="PRK13981.1"/>
    <property type="match status" value="1"/>
</dbReference>
<feature type="binding site" evidence="7">
    <location>
        <position position="527"/>
    </location>
    <ligand>
        <name>deamido-NAD(+)</name>
        <dbReference type="ChEBI" id="CHEBI:58437"/>
        <note>ligand shared between two neighboring subunits</note>
    </ligand>
</feature>
<keyword evidence="6 7" id="KW-0520">NAD</keyword>
<evidence type="ECO:0000256" key="5">
    <source>
        <dbReference type="ARBA" id="ARBA00022840"/>
    </source>
</evidence>
<evidence type="ECO:0000313" key="11">
    <source>
        <dbReference type="EMBL" id="MBH0238994.1"/>
    </source>
</evidence>
<organism evidence="11 12">
    <name type="scientific">Methylobrevis albus</name>
    <dbReference type="NCBI Taxonomy" id="2793297"/>
    <lineage>
        <taxon>Bacteria</taxon>
        <taxon>Pseudomonadati</taxon>
        <taxon>Pseudomonadota</taxon>
        <taxon>Alphaproteobacteria</taxon>
        <taxon>Hyphomicrobiales</taxon>
        <taxon>Pleomorphomonadaceae</taxon>
        <taxon>Methylobrevis</taxon>
    </lineage>
</organism>
<dbReference type="FunFam" id="3.40.50.620:FF:000106">
    <property type="entry name" value="Glutamine-dependent NAD(+) synthetase"/>
    <property type="match status" value="1"/>
</dbReference>
<dbReference type="PROSITE" id="PS50263">
    <property type="entry name" value="CN_HYDROLASE"/>
    <property type="match status" value="1"/>
</dbReference>
<proteinExistence type="inferred from homology"/>
<feature type="binding site" evidence="7">
    <location>
        <begin position="296"/>
        <end position="303"/>
    </location>
    <ligand>
        <name>ATP</name>
        <dbReference type="ChEBI" id="CHEBI:30616"/>
    </ligand>
</feature>
<feature type="binding site" evidence="7">
    <location>
        <position position="124"/>
    </location>
    <ligand>
        <name>L-glutamine</name>
        <dbReference type="ChEBI" id="CHEBI:58359"/>
    </ligand>
</feature>
<dbReference type="EMBL" id="JADZLT010000052">
    <property type="protein sequence ID" value="MBH0238994.1"/>
    <property type="molecule type" value="Genomic_DNA"/>
</dbReference>
<evidence type="ECO:0000256" key="9">
    <source>
        <dbReference type="RuleBase" id="RU003811"/>
    </source>
</evidence>
<reference evidence="11" key="1">
    <citation type="submission" date="2020-12" db="EMBL/GenBank/DDBJ databases">
        <title>Methylobrevis albus sp. nov., isolated from fresh water lack sediment.</title>
        <authorList>
            <person name="Zou Q."/>
        </authorList>
    </citation>
    <scope>NUCLEOTIDE SEQUENCE</scope>
    <source>
        <strain evidence="11">L22</strain>
    </source>
</reference>
<comment type="caution">
    <text evidence="11">The sequence shown here is derived from an EMBL/GenBank/DDBJ whole genome shotgun (WGS) entry which is preliminary data.</text>
</comment>
<comment type="catalytic activity">
    <reaction evidence="7 8">
        <text>deamido-NAD(+) + L-glutamine + ATP + H2O = L-glutamate + AMP + diphosphate + NAD(+) + H(+)</text>
        <dbReference type="Rhea" id="RHEA:24384"/>
        <dbReference type="ChEBI" id="CHEBI:15377"/>
        <dbReference type="ChEBI" id="CHEBI:15378"/>
        <dbReference type="ChEBI" id="CHEBI:29985"/>
        <dbReference type="ChEBI" id="CHEBI:30616"/>
        <dbReference type="ChEBI" id="CHEBI:33019"/>
        <dbReference type="ChEBI" id="CHEBI:57540"/>
        <dbReference type="ChEBI" id="CHEBI:58359"/>
        <dbReference type="ChEBI" id="CHEBI:58437"/>
        <dbReference type="ChEBI" id="CHEBI:456215"/>
        <dbReference type="EC" id="6.3.5.1"/>
    </reaction>
</comment>
<name>A0A931I3W7_9HYPH</name>
<protein>
    <recommendedName>
        <fullName evidence="7 8">Glutamine-dependent NAD(+) synthetase</fullName>
        <ecNumber evidence="7 8">6.3.5.1</ecNumber>
    </recommendedName>
    <alternativeName>
        <fullName evidence="7 8">NAD(+) synthase [glutamine-hydrolyzing]</fullName>
    </alternativeName>
</protein>
<dbReference type="GO" id="GO:0003952">
    <property type="term" value="F:NAD+ synthase (glutamine-hydrolyzing) activity"/>
    <property type="evidence" value="ECO:0007669"/>
    <property type="project" value="UniProtKB-UniRule"/>
</dbReference>
<dbReference type="Gene3D" id="3.60.110.10">
    <property type="entry name" value="Carbon-nitrogen hydrolase"/>
    <property type="match status" value="1"/>
</dbReference>
<dbReference type="InterPro" id="IPR014445">
    <property type="entry name" value="Gln-dep_NAD_synthase"/>
</dbReference>
<dbReference type="HAMAP" id="MF_02090">
    <property type="entry name" value="NadE_glutamine_dep"/>
    <property type="match status" value="1"/>
</dbReference>
<dbReference type="SUPFAM" id="SSF56317">
    <property type="entry name" value="Carbon-nitrogen hydrolase"/>
    <property type="match status" value="1"/>
</dbReference>
<dbReference type="NCBIfam" id="TIGR00552">
    <property type="entry name" value="nadE"/>
    <property type="match status" value="1"/>
</dbReference>
<comment type="similarity">
    <text evidence="9">Belongs to the NAD synthetase family.</text>
</comment>
<dbReference type="EC" id="6.3.5.1" evidence="7 8"/>
<dbReference type="GO" id="GO:0008795">
    <property type="term" value="F:NAD+ synthase activity"/>
    <property type="evidence" value="ECO:0007669"/>
    <property type="project" value="UniProtKB-UniRule"/>
</dbReference>
<dbReference type="GO" id="GO:0009435">
    <property type="term" value="P:NAD+ biosynthetic process"/>
    <property type="evidence" value="ECO:0007669"/>
    <property type="project" value="UniProtKB-UniRule"/>
</dbReference>
<comment type="pathway">
    <text evidence="1 7 8">Cofactor biosynthesis; NAD(+) biosynthesis; NAD(+) from deamido-NAD(+) (L-Gln route): step 1/1.</text>
</comment>
<feature type="domain" description="CN hydrolase" evidence="10">
    <location>
        <begin position="9"/>
        <end position="250"/>
    </location>
</feature>
<feature type="binding site" evidence="7">
    <location>
        <position position="180"/>
    </location>
    <ligand>
        <name>L-glutamine</name>
        <dbReference type="ChEBI" id="CHEBI:58359"/>
    </ligand>
</feature>
<dbReference type="InterPro" id="IPR036526">
    <property type="entry name" value="C-N_Hydrolase_sf"/>
</dbReference>
<dbReference type="Pfam" id="PF00795">
    <property type="entry name" value="CN_hydrolase"/>
    <property type="match status" value="1"/>
</dbReference>
<evidence type="ECO:0000256" key="8">
    <source>
        <dbReference type="PIRNR" id="PIRNR006630"/>
    </source>
</evidence>
<dbReference type="SUPFAM" id="SSF52402">
    <property type="entry name" value="Adenine nucleotide alpha hydrolases-like"/>
    <property type="match status" value="1"/>
</dbReference>
<keyword evidence="3 7" id="KW-0436">Ligase</keyword>
<comment type="similarity">
    <text evidence="2 7 8">In the C-terminal section; belongs to the NAD synthetase family.</text>
</comment>
<dbReference type="GO" id="GO:0005524">
    <property type="term" value="F:ATP binding"/>
    <property type="evidence" value="ECO:0007669"/>
    <property type="project" value="UniProtKB-UniRule"/>
</dbReference>
<feature type="active site" description="For glutaminase activity" evidence="7">
    <location>
        <position position="118"/>
    </location>
</feature>
<evidence type="ECO:0000256" key="4">
    <source>
        <dbReference type="ARBA" id="ARBA00022741"/>
    </source>
</evidence>
<dbReference type="PANTHER" id="PTHR23090:SF9">
    <property type="entry name" value="GLUTAMINE-DEPENDENT NAD(+) SYNTHETASE"/>
    <property type="match status" value="1"/>
</dbReference>
<comment type="function">
    <text evidence="7">Catalyzes the ATP-dependent amidation of deamido-NAD to form NAD. Uses L-glutamine as a nitrogen source.</text>
</comment>
<dbReference type="Proteomes" id="UP000631694">
    <property type="component" value="Unassembled WGS sequence"/>
</dbReference>
<keyword evidence="5 7" id="KW-0067">ATP-binding</keyword>
<keyword evidence="4 7" id="KW-0547">Nucleotide-binding</keyword>
<evidence type="ECO:0000256" key="1">
    <source>
        <dbReference type="ARBA" id="ARBA00005188"/>
    </source>
</evidence>
<evidence type="ECO:0000256" key="2">
    <source>
        <dbReference type="ARBA" id="ARBA00007145"/>
    </source>
</evidence>
<dbReference type="AlphaFoldDB" id="A0A931I3W7"/>
<dbReference type="InterPro" id="IPR022310">
    <property type="entry name" value="NAD/GMP_synthase"/>
</dbReference>
<dbReference type="InterPro" id="IPR003010">
    <property type="entry name" value="C-N_Hydrolase"/>
</dbReference>
<feature type="binding site" evidence="7">
    <location>
        <position position="186"/>
    </location>
    <ligand>
        <name>L-glutamine</name>
        <dbReference type="ChEBI" id="CHEBI:58359"/>
    </ligand>
</feature>
<dbReference type="RefSeq" id="WP_197312074.1">
    <property type="nucleotide sequence ID" value="NZ_JADZLT010000052.1"/>
</dbReference>
<dbReference type="Pfam" id="PF02540">
    <property type="entry name" value="NAD_synthase"/>
    <property type="match status" value="1"/>
</dbReference>
<sequence>MSSPSPNRLRLALAQLDPVLGDIEGNLALARAARADAAAAGADLLVLTELFICGYPPEDLVLNPGFQHACRNAVERLAAETADGGPGVLIGTPWLDGGRLYNAVALLDGGKVEAVRFKVDLPNYGVFDEKRVFDVGPMPGPVGFRGVRLGVPICEDIWGEDVVECLVETGAEILIVPNGSPYYRAKHDVRLQIALARIAESNLPVVYVNQLGGQDELVFDGASFGIDADRALAFQLPSFAAVVTTVEYRRGADGAWKGEGGPVAAIPDPDEADWHACVLGLRDYVEKNRFPGIVLGLSGGIDSAICAAIAVDALGPERVHCVMLPYRYTSSDSLEDAEACARALGVRYDVVPIAGPVEGFTEALAPLFAGLQPGITEENLQSRARGTILMAISNKFGAMVVTTGNKSEVSVGYSTLYGDMNGGFNPIKDLYKTDVYRLSRWRNANRPESLAGPGGVVIPPRIIDKAPTAELRENQKDQDSLPPYDVLDGILACLVEEELALPDVVARGFEPETVRRIAHLLHLAEYKRRQAAPGVKISRRNFGRDRRYPITNRFRDKV</sequence>
<dbReference type="GO" id="GO:0005737">
    <property type="term" value="C:cytoplasm"/>
    <property type="evidence" value="ECO:0007669"/>
    <property type="project" value="InterPro"/>
</dbReference>
<evidence type="ECO:0000259" key="10">
    <source>
        <dbReference type="PROSITE" id="PS50263"/>
    </source>
</evidence>
<feature type="binding site" evidence="7">
    <location>
        <position position="379"/>
    </location>
    <ligand>
        <name>deamido-NAD(+)</name>
        <dbReference type="ChEBI" id="CHEBI:58437"/>
        <note>ligand shared between two neighboring subunits</note>
    </ligand>
</feature>
<dbReference type="Gene3D" id="3.40.50.620">
    <property type="entry name" value="HUPs"/>
    <property type="match status" value="1"/>
</dbReference>
<dbReference type="InterPro" id="IPR014729">
    <property type="entry name" value="Rossmann-like_a/b/a_fold"/>
</dbReference>
<accession>A0A931I3W7</accession>
<dbReference type="PIRSF" id="PIRSF006630">
    <property type="entry name" value="NADS_GAT"/>
    <property type="match status" value="1"/>
</dbReference>
<feature type="binding site" evidence="7">
    <location>
        <position position="403"/>
    </location>
    <ligand>
        <name>ATP</name>
        <dbReference type="ChEBI" id="CHEBI:30616"/>
    </ligand>
</feature>
<evidence type="ECO:0000256" key="7">
    <source>
        <dbReference type="HAMAP-Rule" id="MF_02090"/>
    </source>
</evidence>
<comment type="caution">
    <text evidence="7">Lacks conserved residue(s) required for the propagation of feature annotation.</text>
</comment>
<evidence type="ECO:0000256" key="6">
    <source>
        <dbReference type="ARBA" id="ARBA00023027"/>
    </source>
</evidence>
<dbReference type="PANTHER" id="PTHR23090">
    <property type="entry name" value="NH 3 /GLUTAMINE-DEPENDENT NAD + SYNTHETASE"/>
    <property type="match status" value="1"/>
</dbReference>
<feature type="active site" description="Nucleophile; for glutaminase activity" evidence="7">
    <location>
        <position position="154"/>
    </location>
</feature>